<evidence type="ECO:0000313" key="2">
    <source>
        <dbReference type="EMBL" id="KAF2160708.1"/>
    </source>
</evidence>
<dbReference type="AlphaFoldDB" id="A0A6A6C344"/>
<evidence type="ECO:0000256" key="1">
    <source>
        <dbReference type="SAM" id="MobiDB-lite"/>
    </source>
</evidence>
<feature type="region of interest" description="Disordered" evidence="1">
    <location>
        <begin position="157"/>
        <end position="258"/>
    </location>
</feature>
<keyword evidence="3" id="KW-1185">Reference proteome</keyword>
<reference evidence="2" key="1">
    <citation type="journal article" date="2020" name="Stud. Mycol.">
        <title>101 Dothideomycetes genomes: a test case for predicting lifestyles and emergence of pathogens.</title>
        <authorList>
            <person name="Haridas S."/>
            <person name="Albert R."/>
            <person name="Binder M."/>
            <person name="Bloem J."/>
            <person name="Labutti K."/>
            <person name="Salamov A."/>
            <person name="Andreopoulos B."/>
            <person name="Baker S."/>
            <person name="Barry K."/>
            <person name="Bills G."/>
            <person name="Bluhm B."/>
            <person name="Cannon C."/>
            <person name="Castanera R."/>
            <person name="Culley D."/>
            <person name="Daum C."/>
            <person name="Ezra D."/>
            <person name="Gonzalez J."/>
            <person name="Henrissat B."/>
            <person name="Kuo A."/>
            <person name="Liang C."/>
            <person name="Lipzen A."/>
            <person name="Lutzoni F."/>
            <person name="Magnuson J."/>
            <person name="Mondo S."/>
            <person name="Nolan M."/>
            <person name="Ohm R."/>
            <person name="Pangilinan J."/>
            <person name="Park H.-J."/>
            <person name="Ramirez L."/>
            <person name="Alfaro M."/>
            <person name="Sun H."/>
            <person name="Tritt A."/>
            <person name="Yoshinaga Y."/>
            <person name="Zwiers L.-H."/>
            <person name="Turgeon B."/>
            <person name="Goodwin S."/>
            <person name="Spatafora J."/>
            <person name="Crous P."/>
            <person name="Grigoriev I."/>
        </authorList>
    </citation>
    <scope>NUCLEOTIDE SEQUENCE</scope>
    <source>
        <strain evidence="2">ATCC 36951</strain>
    </source>
</reference>
<dbReference type="Proteomes" id="UP000799537">
    <property type="component" value="Unassembled WGS sequence"/>
</dbReference>
<evidence type="ECO:0000313" key="3">
    <source>
        <dbReference type="Proteomes" id="UP000799537"/>
    </source>
</evidence>
<dbReference type="EMBL" id="ML993624">
    <property type="protein sequence ID" value="KAF2160708.1"/>
    <property type="molecule type" value="Genomic_DNA"/>
</dbReference>
<feature type="compositionally biased region" description="Polar residues" evidence="1">
    <location>
        <begin position="239"/>
        <end position="254"/>
    </location>
</feature>
<organism evidence="2 3">
    <name type="scientific">Zasmidium cellare ATCC 36951</name>
    <dbReference type="NCBI Taxonomy" id="1080233"/>
    <lineage>
        <taxon>Eukaryota</taxon>
        <taxon>Fungi</taxon>
        <taxon>Dikarya</taxon>
        <taxon>Ascomycota</taxon>
        <taxon>Pezizomycotina</taxon>
        <taxon>Dothideomycetes</taxon>
        <taxon>Dothideomycetidae</taxon>
        <taxon>Mycosphaerellales</taxon>
        <taxon>Mycosphaerellaceae</taxon>
        <taxon>Zasmidium</taxon>
    </lineage>
</organism>
<dbReference type="GeneID" id="54567555"/>
<protein>
    <submittedName>
        <fullName evidence="2">Uncharacterized protein</fullName>
    </submittedName>
</protein>
<dbReference type="RefSeq" id="XP_033661597.1">
    <property type="nucleotide sequence ID" value="XM_033814283.1"/>
</dbReference>
<gene>
    <name evidence="2" type="ORF">M409DRAFT_59739</name>
</gene>
<accession>A0A6A6C344</accession>
<sequence>MSRLRDVERQSPVNHAFDILITDVDAVKEHHKNPDYKYRSADKIKSALHLLARQYNLQYKPDRRTKTPLSPLTGQKLFDLIKNKLSLTEPALAPFWKTGSEFDAIPLKTFNEIRQYSNYAQKAYSMIPHGFASVTWRHSEVEKMLLEFELSDASFMHPDSRDHNDSTRYSTPSQQPEDLSTSLPGPAVLGKRSEGQANPDWEAEDPNTEQSKDTTMVPPKPPKRRRTESKSGENLQPIDLSSTTGSDVQQTTMSTREDEFDINEVTNAMKRLSGELGTFVTQLFKHFHLQQDLAVVFDPKIKSNGLQQLYKACWGDEWRTVVKQNRKLLSASDVVQSLVSAYLHLHVFQSDDTHCIELAKSMEANAAYTLVKDVLRPTFRLNDQNVSSALSTMLLNGDIAQFQHYHNILMQQVPLYIINHEDTGKRACITFANELFDTLEPLISQLSRVAEACNPDEEFADWKTKLEIPAYQLMDQAFQVKRNAAPNSEYVFEYVWRQNGTPVDPDFMEAKAPSAVGVPVVVLTTLVPGLLYQQKGQKNWFTVQPAEILEKVQDDRSAQVQVHQGM</sequence>
<proteinExistence type="predicted"/>
<name>A0A6A6C344_ZASCE</name>
<feature type="compositionally biased region" description="Polar residues" evidence="1">
    <location>
        <begin position="167"/>
        <end position="183"/>
    </location>
</feature>